<dbReference type="SUPFAM" id="SSF53822">
    <property type="entry name" value="Periplasmic binding protein-like I"/>
    <property type="match status" value="1"/>
</dbReference>
<dbReference type="AlphaFoldDB" id="A0A4R5XLN6"/>
<dbReference type="GO" id="GO:0003700">
    <property type="term" value="F:DNA-binding transcription factor activity"/>
    <property type="evidence" value="ECO:0007669"/>
    <property type="project" value="TreeGrafter"/>
</dbReference>
<reference evidence="6 7" key="1">
    <citation type="submission" date="2019-03" db="EMBL/GenBank/DDBJ databases">
        <title>Genome Sequencing and Assembly of Various Microbes Isolated from Partially Reclaimed Soil and Acid Mine Drainage (AMD) Site.</title>
        <authorList>
            <person name="Steinbock B."/>
            <person name="Bechtold R."/>
            <person name="Sevigny J.L."/>
            <person name="Thomas D."/>
            <person name="Cuthill L.R."/>
            <person name="Aveiro Johannsen E.J."/>
            <person name="Thomas K."/>
            <person name="Ghosh A."/>
        </authorList>
    </citation>
    <scope>NUCLEOTIDE SEQUENCE [LARGE SCALE GENOMIC DNA]</scope>
    <source>
        <strain evidence="6 7">S-A1</strain>
    </source>
</reference>
<dbReference type="InterPro" id="IPR028082">
    <property type="entry name" value="Peripla_BP_I"/>
</dbReference>
<dbReference type="RefSeq" id="WP_133351948.1">
    <property type="nucleotide sequence ID" value="NZ_SMZQ01000014.1"/>
</dbReference>
<feature type="domain" description="HTH lacI-type" evidence="5">
    <location>
        <begin position="2"/>
        <end position="56"/>
    </location>
</feature>
<dbReference type="InterPro" id="IPR000843">
    <property type="entry name" value="HTH_LacI"/>
</dbReference>
<dbReference type="OrthoDB" id="3510266at2"/>
<dbReference type="Pfam" id="PF00356">
    <property type="entry name" value="LacI"/>
    <property type="match status" value="1"/>
</dbReference>
<evidence type="ECO:0000313" key="7">
    <source>
        <dbReference type="Proteomes" id="UP000294621"/>
    </source>
</evidence>
<proteinExistence type="predicted"/>
<dbReference type="SUPFAM" id="SSF47413">
    <property type="entry name" value="lambda repressor-like DNA-binding domains"/>
    <property type="match status" value="1"/>
</dbReference>
<accession>A0A4R5XLN6</accession>
<dbReference type="PROSITE" id="PS50932">
    <property type="entry name" value="HTH_LACI_2"/>
    <property type="match status" value="1"/>
</dbReference>
<dbReference type="InterPro" id="IPR010982">
    <property type="entry name" value="Lambda_DNA-bd_dom_sf"/>
</dbReference>
<gene>
    <name evidence="6" type="ORF">E2R57_19675</name>
</gene>
<evidence type="ECO:0000256" key="1">
    <source>
        <dbReference type="ARBA" id="ARBA00023015"/>
    </source>
</evidence>
<organism evidence="6 7">
    <name type="scientific">Arthrobacter nitrophenolicus</name>
    <dbReference type="NCBI Taxonomy" id="683150"/>
    <lineage>
        <taxon>Bacteria</taxon>
        <taxon>Bacillati</taxon>
        <taxon>Actinomycetota</taxon>
        <taxon>Actinomycetes</taxon>
        <taxon>Micrococcales</taxon>
        <taxon>Micrococcaceae</taxon>
        <taxon>Arthrobacter</taxon>
    </lineage>
</organism>
<dbReference type="SMART" id="SM00354">
    <property type="entry name" value="HTH_LACI"/>
    <property type="match status" value="1"/>
</dbReference>
<dbReference type="CDD" id="cd06267">
    <property type="entry name" value="PBP1_LacI_sugar_binding-like"/>
    <property type="match status" value="1"/>
</dbReference>
<dbReference type="CDD" id="cd01392">
    <property type="entry name" value="HTH_LacI"/>
    <property type="match status" value="1"/>
</dbReference>
<feature type="region of interest" description="Disordered" evidence="4">
    <location>
        <begin position="311"/>
        <end position="336"/>
    </location>
</feature>
<keyword evidence="1" id="KW-0805">Transcription regulation</keyword>
<name>A0A4R5XLN6_9MICC</name>
<protein>
    <submittedName>
        <fullName evidence="6">LacI family transcriptional regulator</fullName>
    </submittedName>
</protein>
<dbReference type="PANTHER" id="PTHR30146:SF109">
    <property type="entry name" value="HTH-TYPE TRANSCRIPTIONAL REGULATOR GALS"/>
    <property type="match status" value="1"/>
</dbReference>
<dbReference type="GO" id="GO:0000976">
    <property type="term" value="F:transcription cis-regulatory region binding"/>
    <property type="evidence" value="ECO:0007669"/>
    <property type="project" value="TreeGrafter"/>
</dbReference>
<dbReference type="Gene3D" id="1.10.260.40">
    <property type="entry name" value="lambda repressor-like DNA-binding domains"/>
    <property type="match status" value="1"/>
</dbReference>
<evidence type="ECO:0000256" key="2">
    <source>
        <dbReference type="ARBA" id="ARBA00023125"/>
    </source>
</evidence>
<dbReference type="InterPro" id="IPR046335">
    <property type="entry name" value="LacI/GalR-like_sensor"/>
</dbReference>
<dbReference type="Gene3D" id="3.40.50.2300">
    <property type="match status" value="2"/>
</dbReference>
<dbReference type="PROSITE" id="PS00356">
    <property type="entry name" value="HTH_LACI_1"/>
    <property type="match status" value="1"/>
</dbReference>
<evidence type="ECO:0000256" key="4">
    <source>
        <dbReference type="SAM" id="MobiDB-lite"/>
    </source>
</evidence>
<sequence length="365" mass="38913">MTGIKEVAARAGVSVGTASRALSGNGSVAAPTRERVLAAAKELNFVRSYNASSLVTGRSRIIGVIVPSVDRWYFAKVVAGIGEELITVGYDLALYNIFGDRDHQDAVLGDFLMRQRLDAVLPVSLELTTEELTRMLSIRRPVVGIGGPMPGVPTIGIDHFAAASLATGHLLGLGHRKIAHVSGGTDPYRDFKLTDQRQAGFEHEMAKAGAPVRPEWIIASDFTVQDAYRKARTLLAMPERPTAVFAASDEMAIGVMLAARDLGLQVPQDLSVVGIDGHELGETFGLTTIQQFPRKQGQQAARRLLQKLSQTAAPSNGAVESGPVAGPGLQESPPLDDLHELISTDFLVRSSTAVPPSSARVPGRR</sequence>
<keyword evidence="2" id="KW-0238">DNA-binding</keyword>
<dbReference type="Proteomes" id="UP000294621">
    <property type="component" value="Unassembled WGS sequence"/>
</dbReference>
<dbReference type="Pfam" id="PF13377">
    <property type="entry name" value="Peripla_BP_3"/>
    <property type="match status" value="1"/>
</dbReference>
<evidence type="ECO:0000256" key="3">
    <source>
        <dbReference type="ARBA" id="ARBA00023163"/>
    </source>
</evidence>
<evidence type="ECO:0000259" key="5">
    <source>
        <dbReference type="PROSITE" id="PS50932"/>
    </source>
</evidence>
<dbReference type="PANTHER" id="PTHR30146">
    <property type="entry name" value="LACI-RELATED TRANSCRIPTIONAL REPRESSOR"/>
    <property type="match status" value="1"/>
</dbReference>
<keyword evidence="3" id="KW-0804">Transcription</keyword>
<evidence type="ECO:0000313" key="6">
    <source>
        <dbReference type="EMBL" id="TDL32300.1"/>
    </source>
</evidence>
<dbReference type="EMBL" id="SMZQ01000014">
    <property type="protein sequence ID" value="TDL32300.1"/>
    <property type="molecule type" value="Genomic_DNA"/>
</dbReference>
<comment type="caution">
    <text evidence="6">The sequence shown here is derived from an EMBL/GenBank/DDBJ whole genome shotgun (WGS) entry which is preliminary data.</text>
</comment>